<proteinExistence type="predicted"/>
<dbReference type="EMBL" id="GBRH01184340">
    <property type="protein sequence ID" value="JAE13556.1"/>
    <property type="molecule type" value="Transcribed_RNA"/>
</dbReference>
<protein>
    <submittedName>
        <fullName evidence="1">Uncharacterized protein</fullName>
    </submittedName>
</protein>
<dbReference type="AlphaFoldDB" id="A0A0A9FTB9"/>
<sequence length="37" mass="4283">MLQRWHSSGATLEVLLVQGKQTCKRTLPQMSRYMCNS</sequence>
<organism evidence="1">
    <name type="scientific">Arundo donax</name>
    <name type="common">Giant reed</name>
    <name type="synonym">Donax arundinaceus</name>
    <dbReference type="NCBI Taxonomy" id="35708"/>
    <lineage>
        <taxon>Eukaryota</taxon>
        <taxon>Viridiplantae</taxon>
        <taxon>Streptophyta</taxon>
        <taxon>Embryophyta</taxon>
        <taxon>Tracheophyta</taxon>
        <taxon>Spermatophyta</taxon>
        <taxon>Magnoliopsida</taxon>
        <taxon>Liliopsida</taxon>
        <taxon>Poales</taxon>
        <taxon>Poaceae</taxon>
        <taxon>PACMAD clade</taxon>
        <taxon>Arundinoideae</taxon>
        <taxon>Arundineae</taxon>
        <taxon>Arundo</taxon>
    </lineage>
</organism>
<evidence type="ECO:0000313" key="1">
    <source>
        <dbReference type="EMBL" id="JAE13556.1"/>
    </source>
</evidence>
<name>A0A0A9FTB9_ARUDO</name>
<accession>A0A0A9FTB9</accession>
<reference evidence="1" key="2">
    <citation type="journal article" date="2015" name="Data Brief">
        <title>Shoot transcriptome of the giant reed, Arundo donax.</title>
        <authorList>
            <person name="Barrero R.A."/>
            <person name="Guerrero F.D."/>
            <person name="Moolhuijzen P."/>
            <person name="Goolsby J.A."/>
            <person name="Tidwell J."/>
            <person name="Bellgard S.E."/>
            <person name="Bellgard M.I."/>
        </authorList>
    </citation>
    <scope>NUCLEOTIDE SEQUENCE</scope>
    <source>
        <tissue evidence="1">Shoot tissue taken approximately 20 cm above the soil surface</tissue>
    </source>
</reference>
<reference evidence="1" key="1">
    <citation type="submission" date="2014-09" db="EMBL/GenBank/DDBJ databases">
        <authorList>
            <person name="Magalhaes I.L.F."/>
            <person name="Oliveira U."/>
            <person name="Santos F.R."/>
            <person name="Vidigal T.H.D.A."/>
            <person name="Brescovit A.D."/>
            <person name="Santos A.J."/>
        </authorList>
    </citation>
    <scope>NUCLEOTIDE SEQUENCE</scope>
    <source>
        <tissue evidence="1">Shoot tissue taken approximately 20 cm above the soil surface</tissue>
    </source>
</reference>